<dbReference type="SMART" id="SM00852">
    <property type="entry name" value="MoCF_biosynth"/>
    <property type="match status" value="1"/>
</dbReference>
<feature type="compositionally biased region" description="Basic and acidic residues" evidence="7">
    <location>
        <begin position="334"/>
        <end position="344"/>
    </location>
</feature>
<feature type="binding site" evidence="6">
    <location>
        <begin position="75"/>
        <end position="77"/>
    </location>
    <ligand>
        <name>substrate</name>
    </ligand>
</feature>
<comment type="function">
    <text evidence="6">Catalyzes the conversion of (8S)-3',8-cyclo-7,8-dihydroguanosine 5'-triphosphate to cyclic pyranopterin monophosphate (cPMP).</text>
</comment>
<dbReference type="PROSITE" id="PS01078">
    <property type="entry name" value="MOCF_BIOSYNTHESIS_1"/>
    <property type="match status" value="1"/>
</dbReference>
<evidence type="ECO:0000256" key="4">
    <source>
        <dbReference type="ARBA" id="ARBA00023150"/>
    </source>
</evidence>
<organism evidence="9 10">
    <name type="scientific">Leifsonia kafniensis</name>
    <dbReference type="NCBI Taxonomy" id="475957"/>
    <lineage>
        <taxon>Bacteria</taxon>
        <taxon>Bacillati</taxon>
        <taxon>Actinomycetota</taxon>
        <taxon>Actinomycetes</taxon>
        <taxon>Micrococcales</taxon>
        <taxon>Microbacteriaceae</taxon>
        <taxon>Leifsonia</taxon>
    </lineage>
</organism>
<evidence type="ECO:0000256" key="1">
    <source>
        <dbReference type="ARBA" id="ARBA00001637"/>
    </source>
</evidence>
<dbReference type="EMBL" id="BAABCN010000002">
    <property type="protein sequence ID" value="GAA3870304.1"/>
    <property type="molecule type" value="Genomic_DNA"/>
</dbReference>
<dbReference type="Pfam" id="PF00994">
    <property type="entry name" value="MoCF_biosynth"/>
    <property type="match status" value="1"/>
</dbReference>
<dbReference type="Proteomes" id="UP001501803">
    <property type="component" value="Unassembled WGS sequence"/>
</dbReference>
<dbReference type="InterPro" id="IPR001453">
    <property type="entry name" value="MoaB/Mog_dom"/>
</dbReference>
<dbReference type="InterPro" id="IPR036425">
    <property type="entry name" value="MoaB/Mog-like_dom_sf"/>
</dbReference>
<keyword evidence="5 6" id="KW-0456">Lyase</keyword>
<feature type="region of interest" description="Disordered" evidence="7">
    <location>
        <begin position="329"/>
        <end position="357"/>
    </location>
</feature>
<evidence type="ECO:0000313" key="10">
    <source>
        <dbReference type="Proteomes" id="UP001501803"/>
    </source>
</evidence>
<evidence type="ECO:0000313" key="9">
    <source>
        <dbReference type="EMBL" id="GAA3870304.1"/>
    </source>
</evidence>
<evidence type="ECO:0000256" key="5">
    <source>
        <dbReference type="ARBA" id="ARBA00023239"/>
    </source>
</evidence>
<dbReference type="NCBIfam" id="TIGR00177">
    <property type="entry name" value="molyb_syn"/>
    <property type="match status" value="1"/>
</dbReference>
<dbReference type="PANTHER" id="PTHR43764:SF1">
    <property type="entry name" value="MOLYBDOPTERIN MOLYBDOTRANSFERASE"/>
    <property type="match status" value="1"/>
</dbReference>
<feature type="binding site" evidence="6">
    <location>
        <begin position="111"/>
        <end position="112"/>
    </location>
    <ligand>
        <name>substrate</name>
    </ligand>
</feature>
<comment type="caution">
    <text evidence="9">The sequence shown here is derived from an EMBL/GenBank/DDBJ whole genome shotgun (WGS) entry which is preliminary data.</text>
</comment>
<comment type="subunit">
    <text evidence="6">Homohexamer; trimer of dimers.</text>
</comment>
<dbReference type="NCBIfam" id="NF002947">
    <property type="entry name" value="PRK03604.1"/>
    <property type="match status" value="1"/>
</dbReference>
<gene>
    <name evidence="9" type="primary">moaCB</name>
    <name evidence="6" type="synonym">moaC</name>
    <name evidence="9" type="ORF">GCM10022381_11880</name>
</gene>
<dbReference type="PANTHER" id="PTHR43764">
    <property type="entry name" value="MOLYBDENUM COFACTOR BIOSYNTHESIS"/>
    <property type="match status" value="1"/>
</dbReference>
<dbReference type="Gene3D" id="3.30.70.640">
    <property type="entry name" value="Molybdopterin cofactor biosynthesis C (MoaC) domain"/>
    <property type="match status" value="1"/>
</dbReference>
<dbReference type="InterPro" id="IPR051920">
    <property type="entry name" value="MPT_Adenylyltrnsfr/MoaC-Rel"/>
</dbReference>
<feature type="active site" evidence="6">
    <location>
        <position position="126"/>
    </location>
</feature>
<dbReference type="Pfam" id="PF01967">
    <property type="entry name" value="MoaC"/>
    <property type="match status" value="1"/>
</dbReference>
<dbReference type="EC" id="4.6.1.17" evidence="3 6"/>
<dbReference type="InterPro" id="IPR047594">
    <property type="entry name" value="MoaC_bact/euk"/>
</dbReference>
<evidence type="ECO:0000256" key="6">
    <source>
        <dbReference type="HAMAP-Rule" id="MF_01224"/>
    </source>
</evidence>
<dbReference type="InterPro" id="IPR023045">
    <property type="entry name" value="MoaC"/>
</dbReference>
<dbReference type="Gene3D" id="3.40.980.10">
    <property type="entry name" value="MoaB/Mog-like domain"/>
    <property type="match status" value="1"/>
</dbReference>
<dbReference type="InterPro" id="IPR002820">
    <property type="entry name" value="Mopterin_CF_biosynth-C_dom"/>
</dbReference>
<dbReference type="PIRSF" id="PIRSF036594">
    <property type="entry name" value="MoaC_MogA"/>
    <property type="match status" value="1"/>
</dbReference>
<dbReference type="CDD" id="cd01420">
    <property type="entry name" value="MoaC_PE"/>
    <property type="match status" value="1"/>
</dbReference>
<dbReference type="InterPro" id="IPR008284">
    <property type="entry name" value="MoCF_biosynth_CS"/>
</dbReference>
<sequence length="357" mass="37049">MTELTHLDGDGRARMIDVGQKAETTRVAVARGQFVTTAEVIALIRAEGLPKADVLATARIAGISGAKKTSELIPLCHQVALSSVTVDFELGEDSIEIEAVAHARGQTGVEMEALTAVTLAGLTLHDMVKAVDPAAMLTEVRLEQKSGGKRGNWQRSIWQRSTGHADAAGAAVSTHTRALAGRTARVIVASTRGAAGEREDTAGPVIAGWLRQHRYDTAAVSVVADADIAGALTEAVDAQPSVIITTGGTGVSPTDATPEATADLLDRELPGLAEALRRRGADSTPMAALSRGLAGTAGRTVVINLPGSPGGVRDGLDVLNEVLDHLVDQVSGSARHEEPAHNDSADDDPAYEEPARD</sequence>
<reference evidence="10" key="1">
    <citation type="journal article" date="2019" name="Int. J. Syst. Evol. Microbiol.">
        <title>The Global Catalogue of Microorganisms (GCM) 10K type strain sequencing project: providing services to taxonomists for standard genome sequencing and annotation.</title>
        <authorList>
            <consortium name="The Broad Institute Genomics Platform"/>
            <consortium name="The Broad Institute Genome Sequencing Center for Infectious Disease"/>
            <person name="Wu L."/>
            <person name="Ma J."/>
        </authorList>
    </citation>
    <scope>NUCLEOTIDE SEQUENCE [LARGE SCALE GENOMIC DNA]</scope>
    <source>
        <strain evidence="10">JCM 17021</strain>
    </source>
</reference>
<dbReference type="NCBIfam" id="TIGR00581">
    <property type="entry name" value="moaC"/>
    <property type="match status" value="1"/>
</dbReference>
<evidence type="ECO:0000256" key="3">
    <source>
        <dbReference type="ARBA" id="ARBA00012575"/>
    </source>
</evidence>
<proteinExistence type="inferred from homology"/>
<dbReference type="InterPro" id="IPR012247">
    <property type="entry name" value="MoaC_MogA"/>
</dbReference>
<name>A0ABP7KC99_9MICO</name>
<dbReference type="NCBIfam" id="NF006870">
    <property type="entry name" value="PRK09364.1"/>
    <property type="match status" value="1"/>
</dbReference>
<keyword evidence="10" id="KW-1185">Reference proteome</keyword>
<dbReference type="SUPFAM" id="SSF55040">
    <property type="entry name" value="Molybdenum cofactor biosynthesis protein C, MoaC"/>
    <property type="match status" value="1"/>
</dbReference>
<protein>
    <recommendedName>
        <fullName evidence="3 6">Cyclic pyranopterin monophosphate synthase</fullName>
        <ecNumber evidence="3 6">4.6.1.17</ecNumber>
    </recommendedName>
    <alternativeName>
        <fullName evidence="6">Molybdenum cofactor biosynthesis protein C</fullName>
    </alternativeName>
</protein>
<evidence type="ECO:0000256" key="7">
    <source>
        <dbReference type="SAM" id="MobiDB-lite"/>
    </source>
</evidence>
<accession>A0ABP7KC99</accession>
<comment type="catalytic activity">
    <reaction evidence="1 6">
        <text>(8S)-3',8-cyclo-7,8-dihydroguanosine 5'-triphosphate = cyclic pyranopterin phosphate + diphosphate</text>
        <dbReference type="Rhea" id="RHEA:49580"/>
        <dbReference type="ChEBI" id="CHEBI:33019"/>
        <dbReference type="ChEBI" id="CHEBI:59648"/>
        <dbReference type="ChEBI" id="CHEBI:131766"/>
        <dbReference type="EC" id="4.6.1.17"/>
    </reaction>
</comment>
<feature type="domain" description="MoaB/Mog" evidence="8">
    <location>
        <begin position="185"/>
        <end position="326"/>
    </location>
</feature>
<dbReference type="RefSeq" id="WP_345063386.1">
    <property type="nucleotide sequence ID" value="NZ_BAABCN010000002.1"/>
</dbReference>
<keyword evidence="4 6" id="KW-0501">Molybdenum cofactor biosynthesis</keyword>
<dbReference type="InterPro" id="IPR036522">
    <property type="entry name" value="MoaC_sf"/>
</dbReference>
<dbReference type="HAMAP" id="MF_01224_B">
    <property type="entry name" value="MoaC_B"/>
    <property type="match status" value="1"/>
</dbReference>
<dbReference type="CDD" id="cd00886">
    <property type="entry name" value="MogA_MoaB"/>
    <property type="match status" value="1"/>
</dbReference>
<evidence type="ECO:0000259" key="8">
    <source>
        <dbReference type="SMART" id="SM00852"/>
    </source>
</evidence>
<dbReference type="SUPFAM" id="SSF53218">
    <property type="entry name" value="Molybdenum cofactor biosynthesis proteins"/>
    <property type="match status" value="1"/>
</dbReference>
<comment type="pathway">
    <text evidence="2 6">Cofactor biosynthesis; molybdopterin biosynthesis.</text>
</comment>
<evidence type="ECO:0000256" key="2">
    <source>
        <dbReference type="ARBA" id="ARBA00005046"/>
    </source>
</evidence>
<comment type="similarity">
    <text evidence="6">Belongs to the MoaC family.</text>
</comment>